<accession>A0AAX6MV81</accession>
<dbReference type="PANTHER" id="PTHR31121:SF7">
    <property type="entry name" value="MANNOSYLTRANSFERASE KTR4-RELATED"/>
    <property type="match status" value="1"/>
</dbReference>
<keyword evidence="3" id="KW-0808">Transferase</keyword>
<comment type="caution">
    <text evidence="4">The sequence shown here is derived from an EMBL/GenBank/DDBJ whole genome shotgun (WGS) entry which is preliminary data.</text>
</comment>
<evidence type="ECO:0000313" key="4">
    <source>
        <dbReference type="EMBL" id="KAK6956570.1"/>
    </source>
</evidence>
<reference evidence="4 5" key="1">
    <citation type="journal article" date="2024" name="Front Chem Biol">
        <title>Unveiling the potential of Daldinia eschscholtzii MFLUCC 19-0629 through bioactivity and bioinformatics studies for enhanced sustainable agriculture production.</title>
        <authorList>
            <person name="Brooks S."/>
            <person name="Weaver J.A."/>
            <person name="Klomchit A."/>
            <person name="Alharthi S.A."/>
            <person name="Onlamun T."/>
            <person name="Nurani R."/>
            <person name="Vong T.K."/>
            <person name="Alberti F."/>
            <person name="Greco C."/>
        </authorList>
    </citation>
    <scope>NUCLEOTIDE SEQUENCE [LARGE SCALE GENOMIC DNA]</scope>
    <source>
        <strain evidence="4">MFLUCC 19-0629</strain>
    </source>
</reference>
<dbReference type="GO" id="GO:0000032">
    <property type="term" value="P:cell wall mannoprotein biosynthetic process"/>
    <property type="evidence" value="ECO:0007669"/>
    <property type="project" value="TreeGrafter"/>
</dbReference>
<dbReference type="SUPFAM" id="SSF53448">
    <property type="entry name" value="Nucleotide-diphospho-sugar transferases"/>
    <property type="match status" value="1"/>
</dbReference>
<dbReference type="InterPro" id="IPR029044">
    <property type="entry name" value="Nucleotide-diphossugar_trans"/>
</dbReference>
<dbReference type="GO" id="GO:0006487">
    <property type="term" value="P:protein N-linked glycosylation"/>
    <property type="evidence" value="ECO:0007669"/>
    <property type="project" value="TreeGrafter"/>
</dbReference>
<dbReference type="GO" id="GO:0005794">
    <property type="term" value="C:Golgi apparatus"/>
    <property type="evidence" value="ECO:0007669"/>
    <property type="project" value="TreeGrafter"/>
</dbReference>
<comment type="similarity">
    <text evidence="1">Belongs to the glycosyltransferase 15 family.</text>
</comment>
<dbReference type="Proteomes" id="UP001369815">
    <property type="component" value="Unassembled WGS sequence"/>
</dbReference>
<gene>
    <name evidence="4" type="ORF">Daesc_001848</name>
</gene>
<dbReference type="Pfam" id="PF01793">
    <property type="entry name" value="Glyco_transf_15"/>
    <property type="match status" value="1"/>
</dbReference>
<name>A0AAX6MV81_9PEZI</name>
<protein>
    <submittedName>
        <fullName evidence="4">Uncharacterized protein</fullName>
    </submittedName>
</protein>
<dbReference type="InterPro" id="IPR002685">
    <property type="entry name" value="Glyco_trans_15"/>
</dbReference>
<evidence type="ECO:0000313" key="5">
    <source>
        <dbReference type="Proteomes" id="UP001369815"/>
    </source>
</evidence>
<organism evidence="4 5">
    <name type="scientific">Daldinia eschscholtzii</name>
    <dbReference type="NCBI Taxonomy" id="292717"/>
    <lineage>
        <taxon>Eukaryota</taxon>
        <taxon>Fungi</taxon>
        <taxon>Dikarya</taxon>
        <taxon>Ascomycota</taxon>
        <taxon>Pezizomycotina</taxon>
        <taxon>Sordariomycetes</taxon>
        <taxon>Xylariomycetidae</taxon>
        <taxon>Xylariales</taxon>
        <taxon>Hypoxylaceae</taxon>
        <taxon>Daldinia</taxon>
    </lineage>
</organism>
<evidence type="ECO:0000256" key="2">
    <source>
        <dbReference type="ARBA" id="ARBA00022676"/>
    </source>
</evidence>
<sequence>MSRPPRSRGHVASLSRSSIDEIAPLPLGLTPRQEDAGDDTLVIGPEDTVKPTHSKVQGLSSWNFLPRRVRPFSFRKIVIVCLASALVGSAWFSTWEPKSIDLETPVIDSYVPPTPQLPAGYTIQADASRPIQWLRTNTILDLQHLSTQQVQSLVETRPKAAFISLVRNEELGEMVSSILQVEARFNRRETHRYDWVFFNNEEFTEEFKATVSKATDSQCYFERIPEEHWSIPSWIDVTRFDVGRQFMGGIGVGKAWLQSYHHMCRWNAGIFASEKRLANYDWFWRVEPAVKFSCDINYDVFRFMQDNDMAYGFNMAILDDARSFPSLWERTKAFIDSNEGLVDENADLDWLLHTAEDRDDVIRPHTGAEETLGDGEYNNCQFYSNFEIGSLEFFRSKEHKAYFDHLDKAGGFYYERFGDAPVHTLSVSMFLPKSRIWYFRDIGYAHGLCEQCPPHERELALEPQLKLPIRREIEQDMPESAEYDARTTIREPPESFGSKHRRWTTMARDVERQKGIPSLACGCTVNAIDSNNAKLVPYESKQRKPSDPCIRKFLGGKWLVKKDKVSDFTSDTGIIGSSDGAEYVLDGRDGNPFP</sequence>
<dbReference type="Gene3D" id="3.90.550.10">
    <property type="entry name" value="Spore Coat Polysaccharide Biosynthesis Protein SpsA, Chain A"/>
    <property type="match status" value="1"/>
</dbReference>
<dbReference type="GO" id="GO:0016020">
    <property type="term" value="C:membrane"/>
    <property type="evidence" value="ECO:0007669"/>
    <property type="project" value="InterPro"/>
</dbReference>
<keyword evidence="5" id="KW-1185">Reference proteome</keyword>
<dbReference type="AlphaFoldDB" id="A0AAX6MV81"/>
<evidence type="ECO:0000256" key="3">
    <source>
        <dbReference type="ARBA" id="ARBA00022679"/>
    </source>
</evidence>
<dbReference type="GO" id="GO:0006493">
    <property type="term" value="P:protein O-linked glycosylation"/>
    <property type="evidence" value="ECO:0007669"/>
    <property type="project" value="TreeGrafter"/>
</dbReference>
<dbReference type="EMBL" id="JBANMG010000002">
    <property type="protein sequence ID" value="KAK6956570.1"/>
    <property type="molecule type" value="Genomic_DNA"/>
</dbReference>
<keyword evidence="2" id="KW-0328">Glycosyltransferase</keyword>
<evidence type="ECO:0000256" key="1">
    <source>
        <dbReference type="ARBA" id="ARBA00007677"/>
    </source>
</evidence>
<dbReference type="GO" id="GO:0000026">
    <property type="term" value="F:alpha-1,2-mannosyltransferase activity"/>
    <property type="evidence" value="ECO:0007669"/>
    <property type="project" value="TreeGrafter"/>
</dbReference>
<proteinExistence type="inferred from homology"/>
<dbReference type="PANTHER" id="PTHR31121">
    <property type="entry name" value="ALPHA-1,2 MANNOSYLTRANSFERASE KTR1"/>
    <property type="match status" value="1"/>
</dbReference>